<reference evidence="1" key="2">
    <citation type="journal article" date="2015" name="Fish Shellfish Immunol.">
        <title>Early steps in the European eel (Anguilla anguilla)-Vibrio vulnificus interaction in the gills: Role of the RtxA13 toxin.</title>
        <authorList>
            <person name="Callol A."/>
            <person name="Pajuelo D."/>
            <person name="Ebbesson L."/>
            <person name="Teles M."/>
            <person name="MacKenzie S."/>
            <person name="Amaro C."/>
        </authorList>
    </citation>
    <scope>NUCLEOTIDE SEQUENCE</scope>
</reference>
<accession>A0A0E9R5H4</accession>
<protein>
    <submittedName>
        <fullName evidence="1">Uncharacterized protein</fullName>
    </submittedName>
</protein>
<organism evidence="1">
    <name type="scientific">Anguilla anguilla</name>
    <name type="common">European freshwater eel</name>
    <name type="synonym">Muraena anguilla</name>
    <dbReference type="NCBI Taxonomy" id="7936"/>
    <lineage>
        <taxon>Eukaryota</taxon>
        <taxon>Metazoa</taxon>
        <taxon>Chordata</taxon>
        <taxon>Craniata</taxon>
        <taxon>Vertebrata</taxon>
        <taxon>Euteleostomi</taxon>
        <taxon>Actinopterygii</taxon>
        <taxon>Neopterygii</taxon>
        <taxon>Teleostei</taxon>
        <taxon>Anguilliformes</taxon>
        <taxon>Anguillidae</taxon>
        <taxon>Anguilla</taxon>
    </lineage>
</organism>
<dbReference type="EMBL" id="GBXM01084228">
    <property type="protein sequence ID" value="JAH24349.1"/>
    <property type="molecule type" value="Transcribed_RNA"/>
</dbReference>
<dbReference type="AlphaFoldDB" id="A0A0E9R5H4"/>
<sequence>MHTMEGETCMLNFGTSRRLAGDQLIQNSTTLQSRPSYT</sequence>
<evidence type="ECO:0000313" key="1">
    <source>
        <dbReference type="EMBL" id="JAH24349.1"/>
    </source>
</evidence>
<proteinExistence type="predicted"/>
<name>A0A0E9R5H4_ANGAN</name>
<reference evidence="1" key="1">
    <citation type="submission" date="2014-11" db="EMBL/GenBank/DDBJ databases">
        <authorList>
            <person name="Amaro Gonzalez C."/>
        </authorList>
    </citation>
    <scope>NUCLEOTIDE SEQUENCE</scope>
</reference>